<sequence>MLKIHEKLQHLNEEELDDLINSYYEGEKTVKELVKEYNVDVTPSVLYNYFPPEELEDEFCVHCESNMFKKRESKSLYGYNLNKPYCIVCGHENTPNCNCDTCIMIRKRINEEKREKIIDLYNPSRYTLIDIESLSFKQRVYLGTLVKYCLSEDTSHLNSLDETDIYIMPNDLDVEIPRYLFRERIISPYIYSDITAFEDNDEFPKTFYLSRVKYNMNIKYDKDKSDTLYKIKNPNLEIDIEEAYNMWKEIALQECLEYLNYQMEKVNFEFNPGDKTLLIMKELLNDFSISQVFAIIHSGVRSASKYYLERRVSKKQAANSVITNCENYRDKALLQNWNISHYNRPWDLPQTGLSEFLFNKVLKIGNKYLDEVISIDNLKRFII</sequence>
<reference evidence="1" key="1">
    <citation type="submission" date="2022-07" db="EMBL/GenBank/DDBJ databases">
        <title>Enhanced cultured diversity of the mouse gut microbiota enables custom-made synthetic communities.</title>
        <authorList>
            <person name="Afrizal A."/>
        </authorList>
    </citation>
    <scope>NUCLEOTIDE SEQUENCE</scope>
    <source>
        <strain evidence="1">DSM 29186</strain>
    </source>
</reference>
<dbReference type="AlphaFoldDB" id="A0A9X2S3T5"/>
<comment type="caution">
    <text evidence="1">The sequence shown here is derived from an EMBL/GenBank/DDBJ whole genome shotgun (WGS) entry which is preliminary data.</text>
</comment>
<proteinExistence type="predicted"/>
<dbReference type="EMBL" id="JANKBY010000145">
    <property type="protein sequence ID" value="MCR1823457.1"/>
    <property type="molecule type" value="Genomic_DNA"/>
</dbReference>
<dbReference type="Proteomes" id="UP001140817">
    <property type="component" value="Unassembled WGS sequence"/>
</dbReference>
<evidence type="ECO:0000313" key="2">
    <source>
        <dbReference type="Proteomes" id="UP001140817"/>
    </source>
</evidence>
<accession>A0A9X2S3T5</accession>
<evidence type="ECO:0000313" key="1">
    <source>
        <dbReference type="EMBL" id="MCR1823457.1"/>
    </source>
</evidence>
<organism evidence="1 2">
    <name type="scientific">Terrisporobacter muris</name>
    <dbReference type="NCBI Taxonomy" id="2963284"/>
    <lineage>
        <taxon>Bacteria</taxon>
        <taxon>Bacillati</taxon>
        <taxon>Bacillota</taxon>
        <taxon>Clostridia</taxon>
        <taxon>Peptostreptococcales</taxon>
        <taxon>Peptostreptococcaceae</taxon>
        <taxon>Terrisporobacter</taxon>
    </lineage>
</organism>
<name>A0A9X2S3T5_9FIRM</name>
<keyword evidence="2" id="KW-1185">Reference proteome</keyword>
<gene>
    <name evidence="1" type="ORF">NSA58_11720</name>
</gene>
<protein>
    <submittedName>
        <fullName evidence="1">Uncharacterized protein</fullName>
    </submittedName>
</protein>
<dbReference type="RefSeq" id="WP_257560491.1">
    <property type="nucleotide sequence ID" value="NZ_JANKBY010000145.1"/>
</dbReference>